<dbReference type="PROSITE" id="PS00211">
    <property type="entry name" value="ABC_TRANSPORTER_1"/>
    <property type="match status" value="1"/>
</dbReference>
<dbReference type="SUPFAM" id="SSF52540">
    <property type="entry name" value="P-loop containing nucleoside triphosphate hydrolases"/>
    <property type="match status" value="1"/>
</dbReference>
<keyword evidence="3" id="KW-0547">Nucleotide-binding</keyword>
<gene>
    <name evidence="7" type="ORF">ACERK3_14205</name>
</gene>
<dbReference type="Proteomes" id="UP001575105">
    <property type="component" value="Unassembled WGS sequence"/>
</dbReference>
<evidence type="ECO:0000259" key="6">
    <source>
        <dbReference type="PROSITE" id="PS50893"/>
    </source>
</evidence>
<reference evidence="7 8" key="1">
    <citation type="submission" date="2024-08" db="EMBL/GenBank/DDBJ databases">
        <title>Whole-genome sequencing of halo(alkali)philic microorganisms from hypersaline lakes.</title>
        <authorList>
            <person name="Sorokin D.Y."/>
            <person name="Merkel A.Y."/>
            <person name="Messina E."/>
            <person name="Yakimov M."/>
        </authorList>
    </citation>
    <scope>NUCLEOTIDE SEQUENCE [LARGE SCALE GENOMIC DNA]</scope>
    <source>
        <strain evidence="7 8">AB-hyl4</strain>
    </source>
</reference>
<comment type="similarity">
    <text evidence="1">Belongs to the ABC transporter superfamily.</text>
</comment>
<dbReference type="Gene3D" id="3.40.50.300">
    <property type="entry name" value="P-loop containing nucleotide triphosphate hydrolases"/>
    <property type="match status" value="1"/>
</dbReference>
<dbReference type="PANTHER" id="PTHR43335">
    <property type="entry name" value="ABC TRANSPORTER, ATP-BINDING PROTEIN"/>
    <property type="match status" value="1"/>
</dbReference>
<evidence type="ECO:0000313" key="7">
    <source>
        <dbReference type="EMBL" id="MFA9479438.1"/>
    </source>
</evidence>
<organism evidence="7 8">
    <name type="scientific">Natronomicrosphaera hydrolytica</name>
    <dbReference type="NCBI Taxonomy" id="3242702"/>
    <lineage>
        <taxon>Bacteria</taxon>
        <taxon>Pseudomonadati</taxon>
        <taxon>Planctomycetota</taxon>
        <taxon>Phycisphaerae</taxon>
        <taxon>Phycisphaerales</taxon>
        <taxon>Phycisphaeraceae</taxon>
        <taxon>Natronomicrosphaera</taxon>
    </lineage>
</organism>
<dbReference type="Pfam" id="PF00005">
    <property type="entry name" value="ABC_tran"/>
    <property type="match status" value="1"/>
</dbReference>
<comment type="caution">
    <text evidence="7">The sequence shown here is derived from an EMBL/GenBank/DDBJ whole genome shotgun (WGS) entry which is preliminary data.</text>
</comment>
<feature type="region of interest" description="Disordered" evidence="5">
    <location>
        <begin position="315"/>
        <end position="343"/>
    </location>
</feature>
<sequence length="343" mass="37843">MSESPVVQINNLTKRYGEFVALDSLTMSVDRGHILGFIGPNGAGKTTTIKILVGLSKPTEGQATIAGADCVKDTRQIKRLVGYMPDTFGSYENMRVREYLDFFGAAFKIPRKDRLKRIDECLEITGSSYMKDRYVEALSHGMKQRVGIARTLLHNPEVLILDEPANGLDPQARIEMRQILLRLAEMGKTLIVTSHILPELSRICDTVSIVIQGQLRAFGTLEEIMRKISQRRIMEVQLTEQAAVQKCAELIKQHVEDDSEITPSEAEAEVRFTTSRDDGQLAELLALLGQSGLKVVQFREVPLDLEDAFLSVTREMKGGSGDRPGGMAEPAGTGVAAAEPAKR</sequence>
<evidence type="ECO:0000256" key="4">
    <source>
        <dbReference type="ARBA" id="ARBA00022840"/>
    </source>
</evidence>
<keyword evidence="8" id="KW-1185">Reference proteome</keyword>
<accession>A0ABV4UAV4</accession>
<name>A0ABV4UAV4_9BACT</name>
<dbReference type="GO" id="GO:0005524">
    <property type="term" value="F:ATP binding"/>
    <property type="evidence" value="ECO:0007669"/>
    <property type="project" value="UniProtKB-KW"/>
</dbReference>
<protein>
    <submittedName>
        <fullName evidence="7">ABC transporter ATP-binding protein</fullName>
    </submittedName>
</protein>
<evidence type="ECO:0000256" key="5">
    <source>
        <dbReference type="SAM" id="MobiDB-lite"/>
    </source>
</evidence>
<keyword evidence="2" id="KW-0813">Transport</keyword>
<proteinExistence type="inferred from homology"/>
<dbReference type="PROSITE" id="PS50893">
    <property type="entry name" value="ABC_TRANSPORTER_2"/>
    <property type="match status" value="1"/>
</dbReference>
<dbReference type="InterPro" id="IPR027417">
    <property type="entry name" value="P-loop_NTPase"/>
</dbReference>
<dbReference type="PANTHER" id="PTHR43335:SF3">
    <property type="entry name" value="ABC TRANSPORTER"/>
    <property type="match status" value="1"/>
</dbReference>
<evidence type="ECO:0000256" key="3">
    <source>
        <dbReference type="ARBA" id="ARBA00022741"/>
    </source>
</evidence>
<dbReference type="InterPro" id="IPR003593">
    <property type="entry name" value="AAA+_ATPase"/>
</dbReference>
<dbReference type="InterPro" id="IPR003439">
    <property type="entry name" value="ABC_transporter-like_ATP-bd"/>
</dbReference>
<dbReference type="RefSeq" id="WP_425346364.1">
    <property type="nucleotide sequence ID" value="NZ_JBGUBD010000009.1"/>
</dbReference>
<evidence type="ECO:0000256" key="1">
    <source>
        <dbReference type="ARBA" id="ARBA00005417"/>
    </source>
</evidence>
<dbReference type="CDD" id="cd03230">
    <property type="entry name" value="ABC_DR_subfamily_A"/>
    <property type="match status" value="1"/>
</dbReference>
<keyword evidence="4 7" id="KW-0067">ATP-binding</keyword>
<evidence type="ECO:0000313" key="8">
    <source>
        <dbReference type="Proteomes" id="UP001575105"/>
    </source>
</evidence>
<dbReference type="InterPro" id="IPR017871">
    <property type="entry name" value="ABC_transporter-like_CS"/>
</dbReference>
<feature type="domain" description="ABC transporter" evidence="6">
    <location>
        <begin position="7"/>
        <end position="237"/>
    </location>
</feature>
<dbReference type="EMBL" id="JBGUBD010000009">
    <property type="protein sequence ID" value="MFA9479438.1"/>
    <property type="molecule type" value="Genomic_DNA"/>
</dbReference>
<dbReference type="SMART" id="SM00382">
    <property type="entry name" value="AAA"/>
    <property type="match status" value="1"/>
</dbReference>
<evidence type="ECO:0000256" key="2">
    <source>
        <dbReference type="ARBA" id="ARBA00022448"/>
    </source>
</evidence>